<proteinExistence type="predicted"/>
<feature type="transmembrane region" description="Helical" evidence="10">
    <location>
        <begin position="67"/>
        <end position="91"/>
    </location>
</feature>
<dbReference type="Proteomes" id="UP001576780">
    <property type="component" value="Unassembled WGS sequence"/>
</dbReference>
<keyword evidence="12" id="KW-1185">Reference proteome</keyword>
<keyword evidence="7 10" id="KW-1133">Transmembrane helix</keyword>
<evidence type="ECO:0000313" key="11">
    <source>
        <dbReference type="EMBL" id="MFB2834816.1"/>
    </source>
</evidence>
<dbReference type="PANTHER" id="PTHR32024">
    <property type="entry name" value="TRK SYSTEM POTASSIUM UPTAKE PROTEIN TRKG-RELATED"/>
    <property type="match status" value="1"/>
</dbReference>
<feature type="transmembrane region" description="Helical" evidence="10">
    <location>
        <begin position="344"/>
        <end position="369"/>
    </location>
</feature>
<keyword evidence="6" id="KW-0630">Potassium</keyword>
<keyword evidence="3" id="KW-1003">Cell membrane</keyword>
<evidence type="ECO:0000256" key="7">
    <source>
        <dbReference type="ARBA" id="ARBA00022989"/>
    </source>
</evidence>
<keyword evidence="9 10" id="KW-0472">Membrane</keyword>
<comment type="subcellular location">
    <subcellularLocation>
        <location evidence="1">Cell membrane</location>
        <topology evidence="1">Multi-pass membrane protein</topology>
    </subcellularLocation>
</comment>
<dbReference type="Pfam" id="PF02386">
    <property type="entry name" value="TrkH"/>
    <property type="match status" value="1"/>
</dbReference>
<organism evidence="11 12">
    <name type="scientific">Floridaenema evergladense BLCC-F167</name>
    <dbReference type="NCBI Taxonomy" id="3153639"/>
    <lineage>
        <taxon>Bacteria</taxon>
        <taxon>Bacillati</taxon>
        <taxon>Cyanobacteriota</taxon>
        <taxon>Cyanophyceae</taxon>
        <taxon>Oscillatoriophycideae</taxon>
        <taxon>Aerosakkonematales</taxon>
        <taxon>Aerosakkonemataceae</taxon>
        <taxon>Floridanema</taxon>
        <taxon>Floridanema evergladense</taxon>
    </lineage>
</organism>
<dbReference type="EMBL" id="JBHFNT010000073">
    <property type="protein sequence ID" value="MFB2834816.1"/>
    <property type="molecule type" value="Genomic_DNA"/>
</dbReference>
<gene>
    <name evidence="11" type="ORF">ACE1CA_09805</name>
</gene>
<protein>
    <submittedName>
        <fullName evidence="11">TrkH family potassium uptake protein</fullName>
    </submittedName>
</protein>
<evidence type="ECO:0000256" key="5">
    <source>
        <dbReference type="ARBA" id="ARBA00022692"/>
    </source>
</evidence>
<keyword evidence="4" id="KW-0633">Potassium transport</keyword>
<evidence type="ECO:0000313" key="12">
    <source>
        <dbReference type="Proteomes" id="UP001576780"/>
    </source>
</evidence>
<evidence type="ECO:0000256" key="4">
    <source>
        <dbReference type="ARBA" id="ARBA00022538"/>
    </source>
</evidence>
<feature type="transmembrane region" description="Helical" evidence="10">
    <location>
        <begin position="118"/>
        <end position="142"/>
    </location>
</feature>
<dbReference type="InterPro" id="IPR003445">
    <property type="entry name" value="Cat_transpt"/>
</dbReference>
<name>A0ABV4WIA5_9CYAN</name>
<feature type="transmembrane region" description="Helical" evidence="10">
    <location>
        <begin position="283"/>
        <end position="302"/>
    </location>
</feature>
<accession>A0ABV4WIA5</accession>
<evidence type="ECO:0000256" key="1">
    <source>
        <dbReference type="ARBA" id="ARBA00004651"/>
    </source>
</evidence>
<evidence type="ECO:0000256" key="10">
    <source>
        <dbReference type="SAM" id="Phobius"/>
    </source>
</evidence>
<dbReference type="NCBIfam" id="TIGR00933">
    <property type="entry name" value="2a38"/>
    <property type="match status" value="1"/>
</dbReference>
<reference evidence="11 12" key="1">
    <citation type="submission" date="2024-09" db="EMBL/GenBank/DDBJ databases">
        <title>Floridaenema gen nov. (Aerosakkonemataceae, Aerosakkonematales ord. nov., Cyanobacteria) from benthic tropical and subtropical fresh waters, with the description of four new species.</title>
        <authorList>
            <person name="Moretto J.A."/>
            <person name="Berthold D.E."/>
            <person name="Lefler F.W."/>
            <person name="Huang I.-S."/>
            <person name="Laughinghouse H. IV."/>
        </authorList>
    </citation>
    <scope>NUCLEOTIDE SEQUENCE [LARGE SCALE GENOMIC DNA]</scope>
    <source>
        <strain evidence="11 12">BLCC-F167</strain>
    </source>
</reference>
<dbReference type="PANTHER" id="PTHR32024:SF1">
    <property type="entry name" value="KTR SYSTEM POTASSIUM UPTAKE PROTEIN B"/>
    <property type="match status" value="1"/>
</dbReference>
<evidence type="ECO:0000256" key="9">
    <source>
        <dbReference type="ARBA" id="ARBA00023136"/>
    </source>
</evidence>
<keyword evidence="8" id="KW-0406">Ion transport</keyword>
<feature type="transmembrane region" description="Helical" evidence="10">
    <location>
        <begin position="181"/>
        <end position="206"/>
    </location>
</feature>
<evidence type="ECO:0000256" key="6">
    <source>
        <dbReference type="ARBA" id="ARBA00022958"/>
    </source>
</evidence>
<comment type="caution">
    <text evidence="11">The sequence shown here is derived from an EMBL/GenBank/DDBJ whole genome shotgun (WGS) entry which is preliminary data.</text>
</comment>
<keyword evidence="5 10" id="KW-0812">Transmembrane</keyword>
<dbReference type="InterPro" id="IPR004772">
    <property type="entry name" value="TrkH"/>
</dbReference>
<evidence type="ECO:0000256" key="8">
    <source>
        <dbReference type="ARBA" id="ARBA00023065"/>
    </source>
</evidence>
<evidence type="ECO:0000256" key="3">
    <source>
        <dbReference type="ARBA" id="ARBA00022475"/>
    </source>
</evidence>
<evidence type="ECO:0000256" key="2">
    <source>
        <dbReference type="ARBA" id="ARBA00022448"/>
    </source>
</evidence>
<feature type="transmembrane region" description="Helical" evidence="10">
    <location>
        <begin position="6"/>
        <end position="25"/>
    </location>
</feature>
<feature type="transmembrane region" description="Helical" evidence="10">
    <location>
        <begin position="405"/>
        <end position="426"/>
    </location>
</feature>
<dbReference type="RefSeq" id="WP_413277246.1">
    <property type="nucleotide sequence ID" value="NZ_JBHFNT010000073.1"/>
</dbReference>
<feature type="transmembrane region" description="Helical" evidence="10">
    <location>
        <begin position="227"/>
        <end position="246"/>
    </location>
</feature>
<feature type="transmembrane region" description="Helical" evidence="10">
    <location>
        <begin position="375"/>
        <end position="393"/>
    </location>
</feature>
<sequence length="444" mass="48027">MTISRTICLGFIAVIAIGTLLLMMPFSTSSGKWDDPIVALFTSTSAVCVTGLSVIDPGTYFSFWGQLILVALVQIGGLGYMTTTTFLILLVGRRFDLRHKMAIQQALDRPGLQEAPQLIRSIIATTMIFEITGIFLLMPVFAPKYGLSKGLWLSIFHSVNSWNNAGFSLFSDSFIGFQSSVLLVAVVTGLIIFGGIGYGVIFEFFLWLRDRIQGKKACIRFSLNFKVAISTTIALLVFGTIAFFFIEWRNPGTFGPMNFGEKILNAWFQSVTPRTAGFNTIDIGKMTTAGLFLTIALMFIGASPGGTGGGIKTTTVRVLTSATKAILQGQEEVVLYKREVAISLILKAIGVLIGSVATVLLSTILISLTDRNFDFLQILFEVVSAFGTVGLSTGITAKLSVIGKLVLIATMYIGRVGVLLFMAALLGDPRPKSVHYPEETLLVG</sequence>
<keyword evidence="2" id="KW-0813">Transport</keyword>